<reference evidence="3 4" key="1">
    <citation type="submission" date="2024-03" db="EMBL/GenBank/DDBJ databases">
        <title>Whole genomes of four grape xylem sap localized bacterial endophytes.</title>
        <authorList>
            <person name="Kumar G."/>
            <person name="Savka M.A."/>
        </authorList>
    </citation>
    <scope>NUCLEOTIDE SEQUENCE [LARGE SCALE GENOMIC DNA]</scope>
    <source>
        <strain evidence="3 4">RIT_GXS8</strain>
    </source>
</reference>
<dbReference type="PROSITE" id="PS51257">
    <property type="entry name" value="PROKAR_LIPOPROTEIN"/>
    <property type="match status" value="1"/>
</dbReference>
<evidence type="ECO:0000313" key="3">
    <source>
        <dbReference type="EMBL" id="MEK0171884.1"/>
    </source>
</evidence>
<evidence type="ECO:0000256" key="2">
    <source>
        <dbReference type="SAM" id="SignalP"/>
    </source>
</evidence>
<proteinExistence type="predicted"/>
<dbReference type="EMBL" id="JBBLYY010000051">
    <property type="protein sequence ID" value="MEK0171884.1"/>
    <property type="molecule type" value="Genomic_DNA"/>
</dbReference>
<keyword evidence="4" id="KW-1185">Reference proteome</keyword>
<gene>
    <name evidence="3" type="ORF">WMN62_10415</name>
</gene>
<feature type="compositionally biased region" description="Low complexity" evidence="1">
    <location>
        <begin position="158"/>
        <end position="168"/>
    </location>
</feature>
<feature type="region of interest" description="Disordered" evidence="1">
    <location>
        <begin position="144"/>
        <end position="168"/>
    </location>
</feature>
<keyword evidence="2" id="KW-0732">Signal</keyword>
<dbReference type="Proteomes" id="UP001370299">
    <property type="component" value="Unassembled WGS sequence"/>
</dbReference>
<protein>
    <submittedName>
        <fullName evidence="3">Uncharacterized protein</fullName>
    </submittedName>
</protein>
<feature type="chain" id="PRO_5046867352" evidence="2">
    <location>
        <begin position="31"/>
        <end position="265"/>
    </location>
</feature>
<comment type="caution">
    <text evidence="3">The sequence shown here is derived from an EMBL/GenBank/DDBJ whole genome shotgun (WGS) entry which is preliminary data.</text>
</comment>
<evidence type="ECO:0000313" key="4">
    <source>
        <dbReference type="Proteomes" id="UP001370299"/>
    </source>
</evidence>
<evidence type="ECO:0000256" key="1">
    <source>
        <dbReference type="SAM" id="MobiDB-lite"/>
    </source>
</evidence>
<feature type="signal peptide" evidence="2">
    <location>
        <begin position="1"/>
        <end position="30"/>
    </location>
</feature>
<name>A0ABU8YAV6_9MICO</name>
<sequence length="265" mass="29247">MGLIATRRRRRSLIWVGACAVVVAATGCGAPDPTTTRTPRTTTTVRPATESARIIETVSQQRLADVLIAGLPCEDRDDYQDDLTFWDSMRGYDCVDAADTVSVRVYGSSRSVDQILPSWADALVDGRGARRGVNWFVVGPRDLISQVDPPREDPEVRSSSTSAPAPTAQQEFLTNCSQYTFDEAVRAIRGERVTETDGAYYDRAFSGVGEAVRASLDQRDLARLRAEDDEARWPSMLSERGPAWKQVCRTAMSRHDDLLRSGAED</sequence>
<accession>A0ABU8YAV6</accession>
<organism evidence="3 4">
    <name type="scientific">Curtobacterium citreum</name>
    <dbReference type="NCBI Taxonomy" id="2036"/>
    <lineage>
        <taxon>Bacteria</taxon>
        <taxon>Bacillati</taxon>
        <taxon>Actinomycetota</taxon>
        <taxon>Actinomycetes</taxon>
        <taxon>Micrococcales</taxon>
        <taxon>Microbacteriaceae</taxon>
        <taxon>Curtobacterium</taxon>
    </lineage>
</organism>